<comment type="similarity">
    <text evidence="4">Belongs to the FAD-binding monooxygenase family.</text>
</comment>
<sequence>MDASQQKLRCVIIGAGVSGILMAYKLQKHLREFVDFQVLEKNPELGGTWYENRYPGCACDVPSHCYQYSFAPNPSWSKIYSPSEEIHAYLKKVASHFNLERYIRYRTEVVSANWDEVTSSWNVGINDGTIMACDVLINAGGILYDPQWPSIEGLGRFNGKLIHTAAWNKKLDLKAKRVALIGSGSSAVQILPQLQPICSSIRVYIRTPPWIAPPMIETDLESPNRDYTSDEKASFRQNPEKYAEMRNGINSQFNGMFRALFKTSPEQHYLRQMLEARMRSLIRNEELQEHLIPRFEVGCRRVNPCEHFLRSIQEKNVTAVFSAIEEVTQNGIVSEGVEHPVDTIVAATGFDNSFRPKFPLRGRYGVNLRDLWANDPISYFGTGVAGFPNYLTFLGPNTPIANGAFMGPLEGTSDYFIRLLQRAIRFGASSFDVKAEAQADFDSRIHKFMENMAWTGSCRSWYKSGRDGKITALWPGSSLHYMQVLAEDRWEDYNWVYKRPRYDYWCNGLSWIEDPESDRLGFQMQKSREAMTTIASTDADLGFYIKQETPLPEI</sequence>
<gene>
    <name evidence="12" type="primary">easO</name>
</gene>
<evidence type="ECO:0000256" key="6">
    <source>
        <dbReference type="ARBA" id="ARBA00022630"/>
    </source>
</evidence>
<name>G9FM42_9HYPO</name>
<dbReference type="AlphaFoldDB" id="G9FM42"/>
<evidence type="ECO:0000256" key="5">
    <source>
        <dbReference type="ARBA" id="ARBA00012881"/>
    </source>
</evidence>
<dbReference type="SUPFAM" id="SSF51905">
    <property type="entry name" value="FAD/NAD(P)-binding domain"/>
    <property type="match status" value="2"/>
</dbReference>
<evidence type="ECO:0000313" key="12">
    <source>
        <dbReference type="EMBL" id="AEV21220.2"/>
    </source>
</evidence>
<keyword evidence="9" id="KW-0560">Oxidoreductase</keyword>
<comment type="cofactor">
    <cofactor evidence="1">
        <name>FAD</name>
        <dbReference type="ChEBI" id="CHEBI:57692"/>
    </cofactor>
</comment>
<dbReference type="Pfam" id="PF13434">
    <property type="entry name" value="Lys_Orn_oxgnase"/>
    <property type="match status" value="1"/>
</dbReference>
<dbReference type="InterPro" id="IPR051209">
    <property type="entry name" value="FAD-bind_Monooxygenase_sf"/>
</dbReference>
<evidence type="ECO:0000256" key="4">
    <source>
        <dbReference type="ARBA" id="ARBA00010139"/>
    </source>
</evidence>
<evidence type="ECO:0000256" key="11">
    <source>
        <dbReference type="ARBA" id="ARBA00049248"/>
    </source>
</evidence>
<evidence type="ECO:0000256" key="8">
    <source>
        <dbReference type="ARBA" id="ARBA00022857"/>
    </source>
</evidence>
<comment type="similarity">
    <text evidence="3">Belongs to the lysine N(6)-hydroxylase/L-ornithine N(5)-oxygenase family.</text>
</comment>
<comment type="catalytic activity">
    <reaction evidence="10">
        <text>L-ornithine + NADPH + O2 = N(5)-hydroxy-L-ornithine + NADP(+) + H2O</text>
        <dbReference type="Rhea" id="RHEA:41508"/>
        <dbReference type="ChEBI" id="CHEBI:15377"/>
        <dbReference type="ChEBI" id="CHEBI:15379"/>
        <dbReference type="ChEBI" id="CHEBI:46911"/>
        <dbReference type="ChEBI" id="CHEBI:57783"/>
        <dbReference type="ChEBI" id="CHEBI:58349"/>
        <dbReference type="ChEBI" id="CHEBI:78275"/>
        <dbReference type="EC" id="1.14.13.196"/>
    </reaction>
</comment>
<keyword evidence="12" id="KW-0503">Monooxygenase</keyword>
<evidence type="ECO:0000256" key="9">
    <source>
        <dbReference type="ARBA" id="ARBA00023002"/>
    </source>
</evidence>
<evidence type="ECO:0000256" key="7">
    <source>
        <dbReference type="ARBA" id="ARBA00022827"/>
    </source>
</evidence>
<proteinExistence type="inferred from homology"/>
<dbReference type="Gene3D" id="3.50.50.60">
    <property type="entry name" value="FAD/NAD(P)-binding domain"/>
    <property type="match status" value="2"/>
</dbReference>
<organism evidence="12">
    <name type="scientific">Periglandula ipomoeae</name>
    <dbReference type="NCBI Taxonomy" id="1037530"/>
    <lineage>
        <taxon>Eukaryota</taxon>
        <taxon>Fungi</taxon>
        <taxon>Dikarya</taxon>
        <taxon>Ascomycota</taxon>
        <taxon>Pezizomycotina</taxon>
        <taxon>Sordariomycetes</taxon>
        <taxon>Hypocreomycetidae</taxon>
        <taxon>Hypocreales</taxon>
        <taxon>Clavicipitaceae</taxon>
        <taxon>Periglandula</taxon>
    </lineage>
</organism>
<comment type="pathway">
    <text evidence="2">Siderophore biosynthesis.</text>
</comment>
<evidence type="ECO:0000256" key="2">
    <source>
        <dbReference type="ARBA" id="ARBA00004924"/>
    </source>
</evidence>
<dbReference type="InterPro" id="IPR036188">
    <property type="entry name" value="FAD/NAD-bd_sf"/>
</dbReference>
<dbReference type="InterPro" id="IPR025700">
    <property type="entry name" value="Lys/Orn_oxygenase"/>
</dbReference>
<keyword evidence="6" id="KW-0285">Flavoprotein</keyword>
<evidence type="ECO:0000256" key="3">
    <source>
        <dbReference type="ARBA" id="ARBA00007588"/>
    </source>
</evidence>
<evidence type="ECO:0000256" key="1">
    <source>
        <dbReference type="ARBA" id="ARBA00001974"/>
    </source>
</evidence>
<dbReference type="GO" id="GO:0004497">
    <property type="term" value="F:monooxygenase activity"/>
    <property type="evidence" value="ECO:0007669"/>
    <property type="project" value="UniProtKB-KW"/>
</dbReference>
<dbReference type="EMBL" id="JN182229">
    <property type="protein sequence ID" value="AEV21220.2"/>
    <property type="molecule type" value="Genomic_DNA"/>
</dbReference>
<accession>G9FM42</accession>
<protein>
    <recommendedName>
        <fullName evidence="5">L-ornithine N(5)-monooxygenase [NAD(P)H]</fullName>
        <ecNumber evidence="5">1.14.13.196</ecNumber>
    </recommendedName>
</protein>
<comment type="catalytic activity">
    <reaction evidence="11">
        <text>L-ornithine + NADH + O2 = N(5)-hydroxy-L-ornithine + NAD(+) + H2O</text>
        <dbReference type="Rhea" id="RHEA:41512"/>
        <dbReference type="ChEBI" id="CHEBI:15377"/>
        <dbReference type="ChEBI" id="CHEBI:15379"/>
        <dbReference type="ChEBI" id="CHEBI:46911"/>
        <dbReference type="ChEBI" id="CHEBI:57540"/>
        <dbReference type="ChEBI" id="CHEBI:57945"/>
        <dbReference type="ChEBI" id="CHEBI:78275"/>
        <dbReference type="EC" id="1.14.13.196"/>
    </reaction>
</comment>
<dbReference type="Pfam" id="PF13450">
    <property type="entry name" value="NAD_binding_8"/>
    <property type="match status" value="1"/>
</dbReference>
<dbReference type="EC" id="1.14.13.196" evidence="5"/>
<evidence type="ECO:0000256" key="10">
    <source>
        <dbReference type="ARBA" id="ARBA00047598"/>
    </source>
</evidence>
<keyword evidence="8" id="KW-0521">NADP</keyword>
<reference evidence="12" key="1">
    <citation type="submission" date="2011-06" db="EMBL/GenBank/DDBJ databases">
        <title>The genome sequence of Periglandula ipomoeae lasaF13.</title>
        <authorList>
            <person name="Florea S."/>
            <person name="Johnson R.D."/>
            <person name="Panaccione D.G."/>
            <person name="Voisey C.R."/>
            <person name="Schardl C.L."/>
        </authorList>
    </citation>
    <scope>NUCLEOTIDE SEQUENCE</scope>
    <source>
        <strain evidence="12">LasaF13</strain>
    </source>
</reference>
<keyword evidence="7" id="KW-0274">FAD</keyword>
<dbReference type="PANTHER" id="PTHR42877">
    <property type="entry name" value="L-ORNITHINE N(5)-MONOOXYGENASE-RELATED"/>
    <property type="match status" value="1"/>
</dbReference>
<dbReference type="PANTHER" id="PTHR42877:SF8">
    <property type="entry name" value="MONOOXYGENASE"/>
    <property type="match status" value="1"/>
</dbReference>